<reference evidence="2" key="1">
    <citation type="submission" date="2018-12" db="EMBL/GenBank/DDBJ databases">
        <authorList>
            <person name="Syme R.A."/>
            <person name="Farfan-Caceres L."/>
            <person name="Lichtenzveig J."/>
        </authorList>
    </citation>
    <scope>NUCLEOTIDE SEQUENCE</scope>
    <source>
        <strain evidence="2">Al4</strain>
    </source>
</reference>
<dbReference type="InterPro" id="IPR029068">
    <property type="entry name" value="Glyas_Bleomycin-R_OHBP_Dase"/>
</dbReference>
<accession>A0A8H7J247</accession>
<keyword evidence="3" id="KW-1185">Reference proteome</keyword>
<proteinExistence type="predicted"/>
<dbReference type="Pfam" id="PF00903">
    <property type="entry name" value="Glyoxalase"/>
    <property type="match status" value="1"/>
</dbReference>
<dbReference type="SUPFAM" id="SSF54593">
    <property type="entry name" value="Glyoxalase/Bleomycin resistance protein/Dihydroxybiphenyl dioxygenase"/>
    <property type="match status" value="1"/>
</dbReference>
<comment type="caution">
    <text evidence="2">The sequence shown here is derived from an EMBL/GenBank/DDBJ whole genome shotgun (WGS) entry which is preliminary data.</text>
</comment>
<evidence type="ECO:0000259" key="1">
    <source>
        <dbReference type="PROSITE" id="PS51819"/>
    </source>
</evidence>
<dbReference type="AlphaFoldDB" id="A0A8H7J247"/>
<name>A0A8H7J247_9PLEO</name>
<organism evidence="2 3">
    <name type="scientific">Ascochyta lentis</name>
    <dbReference type="NCBI Taxonomy" id="205686"/>
    <lineage>
        <taxon>Eukaryota</taxon>
        <taxon>Fungi</taxon>
        <taxon>Dikarya</taxon>
        <taxon>Ascomycota</taxon>
        <taxon>Pezizomycotina</taxon>
        <taxon>Dothideomycetes</taxon>
        <taxon>Pleosporomycetidae</taxon>
        <taxon>Pleosporales</taxon>
        <taxon>Pleosporineae</taxon>
        <taxon>Didymellaceae</taxon>
        <taxon>Ascochyta</taxon>
    </lineage>
</organism>
<dbReference type="InterPro" id="IPR004360">
    <property type="entry name" value="Glyas_Fos-R_dOase_dom"/>
</dbReference>
<evidence type="ECO:0000313" key="2">
    <source>
        <dbReference type="EMBL" id="KAF9694211.1"/>
    </source>
</evidence>
<dbReference type="OrthoDB" id="3360610at2759"/>
<sequence length="373" mass="41547">MAITKVQLNRLMAVHYQHPNLEAIERFLVDFGLIVVKREETRTYYRGFGSETYVYVAEQSPDEKKHFVGGILAVESANDLHQAAQVPGASRIEDSHSLSGGQQVVLTDPVGMKVTLVHGAKMRSAAEVSKEAPAPILLNSGTVKPRKTLHVLERGPCQLAKCGHYGLRVDSSQFDEAVSWYMDTFNLTLSSCLHLANGKPAFMFLHIDKGKEFVDHHTIFLSRAMKPLLEPTPHHCSFESDSFDTQQLGHDWLLQKGWTSCYGIGRHKYGSHIFDYWFDASGNIIEHYTDGDLVNCDTPPTYEEVQPDSIKVWGPSIPLAFFTGRPEDAVKAESNVPALTSLDHAIRDGMEPPRGQQKSLDLVNTTTTLKVLS</sequence>
<dbReference type="Proteomes" id="UP000651452">
    <property type="component" value="Unassembled WGS sequence"/>
</dbReference>
<protein>
    <recommendedName>
        <fullName evidence="1">VOC domain-containing protein</fullName>
    </recommendedName>
</protein>
<gene>
    <name evidence="2" type="ORF">EKO04_007711</name>
</gene>
<evidence type="ECO:0000313" key="3">
    <source>
        <dbReference type="Proteomes" id="UP000651452"/>
    </source>
</evidence>
<reference evidence="2" key="2">
    <citation type="submission" date="2020-09" db="EMBL/GenBank/DDBJ databases">
        <title>Reference genome assembly for Australian Ascochyta lentis isolate Al4.</title>
        <authorList>
            <person name="Lee R.C."/>
            <person name="Farfan-Caceres L.M."/>
            <person name="Debler J.W."/>
            <person name="Williams A.H."/>
            <person name="Henares B.M."/>
        </authorList>
    </citation>
    <scope>NUCLEOTIDE SEQUENCE</scope>
    <source>
        <strain evidence="2">Al4</strain>
    </source>
</reference>
<dbReference type="EMBL" id="RZGK01000014">
    <property type="protein sequence ID" value="KAF9694211.1"/>
    <property type="molecule type" value="Genomic_DNA"/>
</dbReference>
<dbReference type="Gene3D" id="3.10.180.10">
    <property type="entry name" value="2,3-Dihydroxybiphenyl 1,2-Dioxygenase, domain 1"/>
    <property type="match status" value="2"/>
</dbReference>
<dbReference type="InterPro" id="IPR037523">
    <property type="entry name" value="VOC_core"/>
</dbReference>
<dbReference type="PROSITE" id="PS51819">
    <property type="entry name" value="VOC"/>
    <property type="match status" value="1"/>
</dbReference>
<feature type="domain" description="VOC" evidence="1">
    <location>
        <begin position="161"/>
        <end position="290"/>
    </location>
</feature>